<dbReference type="Proteomes" id="UP000585721">
    <property type="component" value="Unassembled WGS sequence"/>
</dbReference>
<feature type="transmembrane region" description="Helical" evidence="6">
    <location>
        <begin position="294"/>
        <end position="318"/>
    </location>
</feature>
<keyword evidence="8" id="KW-1185">Reference proteome</keyword>
<feature type="transmembrane region" description="Helical" evidence="6">
    <location>
        <begin position="416"/>
        <end position="436"/>
    </location>
</feature>
<dbReference type="AlphaFoldDB" id="A0A841GFF3"/>
<dbReference type="CDD" id="cd12082">
    <property type="entry name" value="MATE_like"/>
    <property type="match status" value="1"/>
</dbReference>
<feature type="transmembrane region" description="Helical" evidence="6">
    <location>
        <begin position="324"/>
        <end position="345"/>
    </location>
</feature>
<dbReference type="PANTHER" id="PTHR30250:SF26">
    <property type="entry name" value="PSMA PROTEIN"/>
    <property type="match status" value="1"/>
</dbReference>
<gene>
    <name evidence="7" type="ORF">HNR75_002638</name>
</gene>
<dbReference type="Pfam" id="PF01554">
    <property type="entry name" value="MatE"/>
    <property type="match status" value="1"/>
</dbReference>
<protein>
    <submittedName>
        <fullName evidence="7">O-antigen/teichoic acid export membrane protein</fullName>
    </submittedName>
</protein>
<sequence length="484" mass="54981">MLLTLGVTLYTSRVVINALGVEDYGLYNVVGGVVTLFSFLSGAMSSATQRFFSFEIGRNDVPGLHNVFKMSFNIYVLIVVVVIIFSETLGLWFLNSQLAISPERIDAANWVYQCAIFSFCCTIMGVPYNACIIAYEKMRAFAYISIVDVFLKLGIVFLLEMDWDDRLEIYAILTALVSFIIWCCYYLYARRNFAVSRYQLFWNTEMFKTLFSYTGWNLFGNLAAVMSNQGVNILLNIFFGSTVNAARAIAFQVNSAIVGFVSSLQMSINPQIIKSYAANDHKYMQQLVFAGARYSFFLLYLISIPILLQTDFILKIWLKTIPDYSVSFCRLVVIDALIMTMSGTLMTAFQATGRIKIYQVVVGVVILCNLPISYFFLSVGFDANITFLVSIFISLLAFILRVLLLSRLLSNIVVNFYSLIAKVFSFLIFSLSISLLMPELNKSKMLNFLFSSALYWFVAFMFIWLVGITSEERKFIKSKLITIF</sequence>
<feature type="transmembrane region" description="Helical" evidence="6">
    <location>
        <begin position="110"/>
        <end position="128"/>
    </location>
</feature>
<evidence type="ECO:0000256" key="6">
    <source>
        <dbReference type="SAM" id="Phobius"/>
    </source>
</evidence>
<evidence type="ECO:0000256" key="1">
    <source>
        <dbReference type="ARBA" id="ARBA00004651"/>
    </source>
</evidence>
<comment type="subcellular location">
    <subcellularLocation>
        <location evidence="1">Cell membrane</location>
        <topology evidence="1">Multi-pass membrane protein</topology>
    </subcellularLocation>
</comment>
<organism evidence="7 8">
    <name type="scientific">Tolumonas osonensis</name>
    <dbReference type="NCBI Taxonomy" id="675874"/>
    <lineage>
        <taxon>Bacteria</taxon>
        <taxon>Pseudomonadati</taxon>
        <taxon>Pseudomonadota</taxon>
        <taxon>Gammaproteobacteria</taxon>
        <taxon>Aeromonadales</taxon>
        <taxon>Aeromonadaceae</taxon>
        <taxon>Tolumonas</taxon>
    </lineage>
</organism>
<keyword evidence="5 6" id="KW-0472">Membrane</keyword>
<reference evidence="7 8" key="1">
    <citation type="submission" date="2020-08" db="EMBL/GenBank/DDBJ databases">
        <title>Genomic Encyclopedia of Type Strains, Phase IV (KMG-IV): sequencing the most valuable type-strain genomes for metagenomic binning, comparative biology and taxonomic classification.</title>
        <authorList>
            <person name="Goeker M."/>
        </authorList>
    </citation>
    <scope>NUCLEOTIDE SEQUENCE [LARGE SCALE GENOMIC DNA]</scope>
    <source>
        <strain evidence="7 8">DSM 22975</strain>
    </source>
</reference>
<feature type="transmembrane region" description="Helical" evidence="6">
    <location>
        <begin position="140"/>
        <end position="157"/>
    </location>
</feature>
<proteinExistence type="predicted"/>
<evidence type="ECO:0000256" key="3">
    <source>
        <dbReference type="ARBA" id="ARBA00022692"/>
    </source>
</evidence>
<name>A0A841GFF3_9GAMM</name>
<dbReference type="InterPro" id="IPR002528">
    <property type="entry name" value="MATE_fam"/>
</dbReference>
<evidence type="ECO:0000256" key="5">
    <source>
        <dbReference type="ARBA" id="ARBA00023136"/>
    </source>
</evidence>
<dbReference type="PANTHER" id="PTHR30250">
    <property type="entry name" value="PST FAMILY PREDICTED COLANIC ACID TRANSPORTER"/>
    <property type="match status" value="1"/>
</dbReference>
<evidence type="ECO:0000256" key="4">
    <source>
        <dbReference type="ARBA" id="ARBA00022989"/>
    </source>
</evidence>
<evidence type="ECO:0000313" key="8">
    <source>
        <dbReference type="Proteomes" id="UP000585721"/>
    </source>
</evidence>
<evidence type="ECO:0000256" key="2">
    <source>
        <dbReference type="ARBA" id="ARBA00022475"/>
    </source>
</evidence>
<dbReference type="GO" id="GO:0005886">
    <property type="term" value="C:plasma membrane"/>
    <property type="evidence" value="ECO:0007669"/>
    <property type="project" value="UniProtKB-SubCell"/>
</dbReference>
<dbReference type="InterPro" id="IPR050833">
    <property type="entry name" value="Poly_Biosynth_Transport"/>
</dbReference>
<accession>A0A841GFF3</accession>
<dbReference type="GO" id="GO:0042910">
    <property type="term" value="F:xenobiotic transmembrane transporter activity"/>
    <property type="evidence" value="ECO:0007669"/>
    <property type="project" value="InterPro"/>
</dbReference>
<keyword evidence="3 6" id="KW-0812">Transmembrane</keyword>
<keyword evidence="2" id="KW-1003">Cell membrane</keyword>
<dbReference type="RefSeq" id="WP_223157909.1">
    <property type="nucleotide sequence ID" value="NZ_JACHGR010000009.1"/>
</dbReference>
<evidence type="ECO:0000313" key="7">
    <source>
        <dbReference type="EMBL" id="MBB6056699.1"/>
    </source>
</evidence>
<comment type="caution">
    <text evidence="7">The sequence shown here is derived from an EMBL/GenBank/DDBJ whole genome shotgun (WGS) entry which is preliminary data.</text>
</comment>
<feature type="transmembrane region" description="Helical" evidence="6">
    <location>
        <begin position="169"/>
        <end position="188"/>
    </location>
</feature>
<dbReference type="GO" id="GO:0015297">
    <property type="term" value="F:antiporter activity"/>
    <property type="evidence" value="ECO:0007669"/>
    <property type="project" value="InterPro"/>
</dbReference>
<feature type="transmembrane region" description="Helical" evidence="6">
    <location>
        <begin position="448"/>
        <end position="469"/>
    </location>
</feature>
<feature type="transmembrane region" description="Helical" evidence="6">
    <location>
        <begin position="357"/>
        <end position="377"/>
    </location>
</feature>
<feature type="transmembrane region" description="Helical" evidence="6">
    <location>
        <begin position="24"/>
        <end position="44"/>
    </location>
</feature>
<feature type="transmembrane region" description="Helical" evidence="6">
    <location>
        <begin position="74"/>
        <end position="94"/>
    </location>
</feature>
<keyword evidence="4 6" id="KW-1133">Transmembrane helix</keyword>
<dbReference type="EMBL" id="JACHGR010000009">
    <property type="protein sequence ID" value="MBB6056699.1"/>
    <property type="molecule type" value="Genomic_DNA"/>
</dbReference>
<feature type="transmembrane region" description="Helical" evidence="6">
    <location>
        <begin position="383"/>
        <end position="404"/>
    </location>
</feature>